<accession>A0A1V0S935</accession>
<organism evidence="1">
    <name type="scientific">Catovirus CTV1</name>
    <dbReference type="NCBI Taxonomy" id="1977631"/>
    <lineage>
        <taxon>Viruses</taxon>
        <taxon>Varidnaviria</taxon>
        <taxon>Bamfordvirae</taxon>
        <taxon>Nucleocytoviricota</taxon>
        <taxon>Megaviricetes</taxon>
        <taxon>Imitervirales</taxon>
        <taxon>Mimiviridae</taxon>
        <taxon>Klosneuvirinae</taxon>
        <taxon>Catovirus</taxon>
    </lineage>
</organism>
<name>A0A1V0S935_9VIRU</name>
<sequence length="179" mass="21024">MIKIQSFIFLQHTKFLLTAQANPKNIFFYSQLTIFDGDISEQVIIQSLNYSDPGGDIDPIPEPIIPKIDLYSYPLLNIFVRNDCRKFYKLYTKQINFSIMYCKLAKSIEKTKKRFIKKLSKIPSFHVKKASQYIINLYKEISCINTKILKYVTAVLTYSDYLSKYNYFNFTVSLEIDSL</sequence>
<evidence type="ECO:0000313" key="1">
    <source>
        <dbReference type="EMBL" id="ARF08216.1"/>
    </source>
</evidence>
<dbReference type="EMBL" id="KY684083">
    <property type="protein sequence ID" value="ARF08216.1"/>
    <property type="molecule type" value="Genomic_DNA"/>
</dbReference>
<reference evidence="1" key="1">
    <citation type="journal article" date="2017" name="Science">
        <title>Giant viruses with an expanded complement of translation system components.</title>
        <authorList>
            <person name="Schulz F."/>
            <person name="Yutin N."/>
            <person name="Ivanova N.N."/>
            <person name="Ortega D.R."/>
            <person name="Lee T.K."/>
            <person name="Vierheilig J."/>
            <person name="Daims H."/>
            <person name="Horn M."/>
            <person name="Wagner M."/>
            <person name="Jensen G.J."/>
            <person name="Kyrpides N.C."/>
            <person name="Koonin E.V."/>
            <person name="Woyke T."/>
        </authorList>
    </citation>
    <scope>NUCLEOTIDE SEQUENCE</scope>
    <source>
        <strain evidence="1">CTV1</strain>
    </source>
</reference>
<proteinExistence type="predicted"/>
<gene>
    <name evidence="1" type="ORF">Catovirus_1_266</name>
</gene>
<protein>
    <submittedName>
        <fullName evidence="1">Uncharacterized protein</fullName>
    </submittedName>
</protein>